<dbReference type="SUPFAM" id="SSF56601">
    <property type="entry name" value="beta-lactamase/transpeptidase-like"/>
    <property type="match status" value="1"/>
</dbReference>
<dbReference type="GO" id="GO:0030288">
    <property type="term" value="C:outer membrane-bounded periplasmic space"/>
    <property type="evidence" value="ECO:0007669"/>
    <property type="project" value="TreeGrafter"/>
</dbReference>
<keyword evidence="11" id="KW-0573">Peptidoglycan synthesis</keyword>
<dbReference type="GO" id="GO:0009252">
    <property type="term" value="P:peptidoglycan biosynthetic process"/>
    <property type="evidence" value="ECO:0007669"/>
    <property type="project" value="UniProtKB-KW"/>
</dbReference>
<evidence type="ECO:0000259" key="19">
    <source>
        <dbReference type="Pfam" id="PF00912"/>
    </source>
</evidence>
<dbReference type="PANTHER" id="PTHR32282:SF11">
    <property type="entry name" value="PENICILLIN-BINDING PROTEIN 1B"/>
    <property type="match status" value="1"/>
</dbReference>
<evidence type="ECO:0000256" key="16">
    <source>
        <dbReference type="ARBA" id="ARBA00049902"/>
    </source>
</evidence>
<protein>
    <submittedName>
        <fullName evidence="20">Uncharacterized protein</fullName>
    </submittedName>
</protein>
<keyword evidence="6" id="KW-0645">Protease</keyword>
<dbReference type="FunFam" id="1.10.3810.10:FF:000001">
    <property type="entry name" value="Penicillin-binding protein 1A"/>
    <property type="match status" value="1"/>
</dbReference>
<keyword evidence="13" id="KW-0511">Multifunctional enzyme</keyword>
<keyword evidence="10" id="KW-0133">Cell shape</keyword>
<dbReference type="InterPro" id="IPR012338">
    <property type="entry name" value="Beta-lactam/transpept-like"/>
</dbReference>
<keyword evidence="9" id="KW-0378">Hydrolase</keyword>
<evidence type="ECO:0000256" key="5">
    <source>
        <dbReference type="ARBA" id="ARBA00022645"/>
    </source>
</evidence>
<evidence type="ECO:0000256" key="4">
    <source>
        <dbReference type="ARBA" id="ARBA00022475"/>
    </source>
</evidence>
<evidence type="ECO:0000313" key="20">
    <source>
        <dbReference type="EMBL" id="OGK28797.1"/>
    </source>
</evidence>
<keyword evidence="5" id="KW-0121">Carboxypeptidase</keyword>
<dbReference type="GO" id="GO:0008955">
    <property type="term" value="F:peptidoglycan glycosyltransferase activity"/>
    <property type="evidence" value="ECO:0007669"/>
    <property type="project" value="UniProtKB-EC"/>
</dbReference>
<dbReference type="GO" id="GO:0008658">
    <property type="term" value="F:penicillin binding"/>
    <property type="evidence" value="ECO:0007669"/>
    <property type="project" value="InterPro"/>
</dbReference>
<comment type="caution">
    <text evidence="20">The sequence shown here is derived from an EMBL/GenBank/DDBJ whole genome shotgun (WGS) entry which is preliminary data.</text>
</comment>
<feature type="transmembrane region" description="Helical" evidence="17">
    <location>
        <begin position="47"/>
        <end position="67"/>
    </location>
</feature>
<evidence type="ECO:0000256" key="6">
    <source>
        <dbReference type="ARBA" id="ARBA00022670"/>
    </source>
</evidence>
<evidence type="ECO:0000256" key="7">
    <source>
        <dbReference type="ARBA" id="ARBA00022676"/>
    </source>
</evidence>
<feature type="transmembrane region" description="Helical" evidence="17">
    <location>
        <begin position="110"/>
        <end position="131"/>
    </location>
</feature>
<keyword evidence="17" id="KW-1133">Transmembrane helix</keyword>
<dbReference type="Gene3D" id="1.10.3810.10">
    <property type="entry name" value="Biosynthetic peptidoglycan transglycosylase-like"/>
    <property type="match status" value="1"/>
</dbReference>
<name>A0A1F7HBX5_9BACT</name>
<accession>A0A1F7HBX5</accession>
<dbReference type="SUPFAM" id="SSF53955">
    <property type="entry name" value="Lysozyme-like"/>
    <property type="match status" value="1"/>
</dbReference>
<dbReference type="GO" id="GO:0009002">
    <property type="term" value="F:serine-type D-Ala-D-Ala carboxypeptidase activity"/>
    <property type="evidence" value="ECO:0007669"/>
    <property type="project" value="UniProtKB-EC"/>
</dbReference>
<dbReference type="GO" id="GO:0008360">
    <property type="term" value="P:regulation of cell shape"/>
    <property type="evidence" value="ECO:0007669"/>
    <property type="project" value="UniProtKB-KW"/>
</dbReference>
<evidence type="ECO:0000256" key="8">
    <source>
        <dbReference type="ARBA" id="ARBA00022679"/>
    </source>
</evidence>
<evidence type="ECO:0000256" key="13">
    <source>
        <dbReference type="ARBA" id="ARBA00023268"/>
    </source>
</evidence>
<keyword evidence="7" id="KW-0328">Glycosyltransferase</keyword>
<dbReference type="EMBL" id="MFZS01000028">
    <property type="protein sequence ID" value="OGK28797.1"/>
    <property type="molecule type" value="Genomic_DNA"/>
</dbReference>
<evidence type="ECO:0000256" key="14">
    <source>
        <dbReference type="ARBA" id="ARBA00023316"/>
    </source>
</evidence>
<dbReference type="Gene3D" id="3.40.710.10">
    <property type="entry name" value="DD-peptidase/beta-lactamase superfamily"/>
    <property type="match status" value="1"/>
</dbReference>
<evidence type="ECO:0000313" key="21">
    <source>
        <dbReference type="Proteomes" id="UP000177027"/>
    </source>
</evidence>
<dbReference type="Pfam" id="PF00905">
    <property type="entry name" value="Transpeptidase"/>
    <property type="match status" value="1"/>
</dbReference>
<dbReference type="AlphaFoldDB" id="A0A1F7HBX5"/>
<evidence type="ECO:0000256" key="17">
    <source>
        <dbReference type="SAM" id="Phobius"/>
    </source>
</evidence>
<evidence type="ECO:0000256" key="3">
    <source>
        <dbReference type="ARBA" id="ARBA00007739"/>
    </source>
</evidence>
<dbReference type="Pfam" id="PF00912">
    <property type="entry name" value="Transgly"/>
    <property type="match status" value="1"/>
</dbReference>
<dbReference type="PANTHER" id="PTHR32282">
    <property type="entry name" value="BINDING PROTEIN TRANSPEPTIDASE, PUTATIVE-RELATED"/>
    <property type="match status" value="1"/>
</dbReference>
<dbReference type="InterPro" id="IPR050396">
    <property type="entry name" value="Glycosyltr_51/Transpeptidase"/>
</dbReference>
<dbReference type="Proteomes" id="UP000177027">
    <property type="component" value="Unassembled WGS sequence"/>
</dbReference>
<comment type="catalytic activity">
    <reaction evidence="16">
        <text>[GlcNAc-(1-&gt;4)-Mur2Ac(oyl-L-Ala-gamma-D-Glu-L-Lys-D-Ala-D-Ala)](n)-di-trans,octa-cis-undecaprenyl diphosphate + beta-D-GlcNAc-(1-&gt;4)-Mur2Ac(oyl-L-Ala-gamma-D-Glu-L-Lys-D-Ala-D-Ala)-di-trans,octa-cis-undecaprenyl diphosphate = [GlcNAc-(1-&gt;4)-Mur2Ac(oyl-L-Ala-gamma-D-Glu-L-Lys-D-Ala-D-Ala)](n+1)-di-trans,octa-cis-undecaprenyl diphosphate + di-trans,octa-cis-undecaprenyl diphosphate + H(+)</text>
        <dbReference type="Rhea" id="RHEA:23708"/>
        <dbReference type="Rhea" id="RHEA-COMP:9602"/>
        <dbReference type="Rhea" id="RHEA-COMP:9603"/>
        <dbReference type="ChEBI" id="CHEBI:15378"/>
        <dbReference type="ChEBI" id="CHEBI:58405"/>
        <dbReference type="ChEBI" id="CHEBI:60033"/>
        <dbReference type="ChEBI" id="CHEBI:78435"/>
        <dbReference type="EC" id="2.4.99.28"/>
    </reaction>
</comment>
<keyword evidence="17" id="KW-0812">Transmembrane</keyword>
<evidence type="ECO:0000256" key="2">
    <source>
        <dbReference type="ARBA" id="ARBA00007090"/>
    </source>
</evidence>
<evidence type="ECO:0000259" key="18">
    <source>
        <dbReference type="Pfam" id="PF00905"/>
    </source>
</evidence>
<comment type="subcellular location">
    <subcellularLocation>
        <location evidence="1">Cell membrane</location>
    </subcellularLocation>
</comment>
<comment type="catalytic activity">
    <reaction evidence="15">
        <text>Preferential cleavage: (Ac)2-L-Lys-D-Ala-|-D-Ala. Also transpeptidation of peptidyl-alanyl moieties that are N-acyl substituents of D-alanine.</text>
        <dbReference type="EC" id="3.4.16.4"/>
    </reaction>
</comment>
<comment type="similarity">
    <text evidence="3">In the N-terminal section; belongs to the glycosyltransferase 51 family.</text>
</comment>
<dbReference type="InterPro" id="IPR023346">
    <property type="entry name" value="Lysozyme-like_dom_sf"/>
</dbReference>
<proteinExistence type="inferred from homology"/>
<evidence type="ECO:0000256" key="9">
    <source>
        <dbReference type="ARBA" id="ARBA00022801"/>
    </source>
</evidence>
<keyword evidence="14" id="KW-0961">Cell wall biogenesis/degradation</keyword>
<comment type="similarity">
    <text evidence="2">In the C-terminal section; belongs to the transpeptidase family.</text>
</comment>
<feature type="domain" description="Penicillin-binding protein transpeptidase" evidence="18">
    <location>
        <begin position="419"/>
        <end position="672"/>
    </location>
</feature>
<evidence type="ECO:0000256" key="12">
    <source>
        <dbReference type="ARBA" id="ARBA00023136"/>
    </source>
</evidence>
<gene>
    <name evidence="20" type="ORF">A3D06_01740</name>
</gene>
<evidence type="ECO:0000256" key="15">
    <source>
        <dbReference type="ARBA" id="ARBA00034000"/>
    </source>
</evidence>
<dbReference type="NCBIfam" id="TIGR02074">
    <property type="entry name" value="PBP_1a_fam"/>
    <property type="match status" value="1"/>
</dbReference>
<dbReference type="InterPro" id="IPR036950">
    <property type="entry name" value="PBP_transglycosylase"/>
</dbReference>
<sequence length="766" mass="86230">MQGKKKKTLSLAGQIESVAYKLLLYIVLIFIVIGDTIRLFFTSIYSFFSSLPSFLIIFSVRIIHLFSRTEMKIERKRYANYTKIDFKKITKTYTKPKRSRLDMIQMKMQYFISGLIVASLIVLVQTSYVFIQDLPNPKLIGNVNFPVSTEIYDRNGKLLYELFREQDRTPINIDSLPPYVIHATISIEDKNFYNHKGISPLGGILRAVKETARTGKVQGGSTITQQLIKTSLLSPERTLIRKFREAILAIWTERIYTKKEILQMYLNQVPYGGSAYGIEEAAKSYFNKSSVDLTVSEAALLAGLTRAPSKYSPFVDPKLAKQRRDEVLSNMYQFGYLSKEQYGTAQKQPLNIQPPKTFIRAPHFVFYVKSILEEKYGIRRVEEGGLRVVTSLDLDIQDKAEDVLNEELEKIKNLNVSNGAVLVTSPSTGEILAMVGSKNYFENPFGAYNVTIAKRQPGSSIKPLMYSLALEKEFYTAASIIDDSPVVFQSPGGRPYRPVNYDGRFHGQTPLRYALANSYNVPAVKVLNIVGVQNFVQHAENMGITTWDQPERFGLSLTLGGGEVRMIDMAEAYGIFANSGRKVELNPILSVVDYKGNKLESFTIKSQDNVISSATSFIISDILSDNVARQSAFGSNSDLVIPNHTTAVKTGTTNDKRDNLTYGYTPKFFTGVWVGNNNNTPMNQALTSGITGASPIWNRVMRYVLEKDIKVTSEVQPPLQFGIPLDVVSKTCYFNRIEYFKIGTENKADCKGRLFDLTPTPIMEFN</sequence>
<evidence type="ECO:0000256" key="11">
    <source>
        <dbReference type="ARBA" id="ARBA00022984"/>
    </source>
</evidence>
<organism evidence="20 21">
    <name type="scientific">Candidatus Roizmanbacteria bacterium RIFCSPHIGHO2_02_FULL_40_9</name>
    <dbReference type="NCBI Taxonomy" id="1802042"/>
    <lineage>
        <taxon>Bacteria</taxon>
        <taxon>Candidatus Roizmaniibacteriota</taxon>
    </lineage>
</organism>
<dbReference type="GO" id="GO:0005886">
    <property type="term" value="C:plasma membrane"/>
    <property type="evidence" value="ECO:0007669"/>
    <property type="project" value="UniProtKB-SubCell"/>
</dbReference>
<dbReference type="GO" id="GO:0006508">
    <property type="term" value="P:proteolysis"/>
    <property type="evidence" value="ECO:0007669"/>
    <property type="project" value="UniProtKB-KW"/>
</dbReference>
<keyword evidence="12 17" id="KW-0472">Membrane</keyword>
<evidence type="ECO:0000256" key="1">
    <source>
        <dbReference type="ARBA" id="ARBA00004236"/>
    </source>
</evidence>
<dbReference type="InterPro" id="IPR001460">
    <property type="entry name" value="PCN-bd_Tpept"/>
</dbReference>
<keyword evidence="4" id="KW-1003">Cell membrane</keyword>
<feature type="transmembrane region" description="Helical" evidence="17">
    <location>
        <begin position="20"/>
        <end position="41"/>
    </location>
</feature>
<evidence type="ECO:0000256" key="10">
    <source>
        <dbReference type="ARBA" id="ARBA00022960"/>
    </source>
</evidence>
<dbReference type="InterPro" id="IPR001264">
    <property type="entry name" value="Glyco_trans_51"/>
</dbReference>
<feature type="domain" description="Glycosyl transferase family 51" evidence="19">
    <location>
        <begin position="156"/>
        <end position="331"/>
    </location>
</feature>
<reference evidence="20 21" key="1">
    <citation type="journal article" date="2016" name="Nat. Commun.">
        <title>Thousands of microbial genomes shed light on interconnected biogeochemical processes in an aquifer system.</title>
        <authorList>
            <person name="Anantharaman K."/>
            <person name="Brown C.T."/>
            <person name="Hug L.A."/>
            <person name="Sharon I."/>
            <person name="Castelle C.J."/>
            <person name="Probst A.J."/>
            <person name="Thomas B.C."/>
            <person name="Singh A."/>
            <person name="Wilkins M.J."/>
            <person name="Karaoz U."/>
            <person name="Brodie E.L."/>
            <person name="Williams K.H."/>
            <person name="Hubbard S.S."/>
            <person name="Banfield J.F."/>
        </authorList>
    </citation>
    <scope>NUCLEOTIDE SEQUENCE [LARGE SCALE GENOMIC DNA]</scope>
</reference>
<keyword evidence="8" id="KW-0808">Transferase</keyword>
<dbReference type="GO" id="GO:0071555">
    <property type="term" value="P:cell wall organization"/>
    <property type="evidence" value="ECO:0007669"/>
    <property type="project" value="UniProtKB-KW"/>
</dbReference>